<reference evidence="3" key="1">
    <citation type="submission" date="2016-10" db="EMBL/GenBank/DDBJ databases">
        <authorList>
            <person name="Varghese N."/>
            <person name="Submissions S."/>
        </authorList>
    </citation>
    <scope>NUCLEOTIDE SEQUENCE [LARGE SCALE GENOMIC DNA]</scope>
    <source>
        <strain evidence="3">DSM 45722</strain>
    </source>
</reference>
<gene>
    <name evidence="2" type="ORF">SAMN03159343_2387</name>
</gene>
<evidence type="ECO:0000313" key="2">
    <source>
        <dbReference type="EMBL" id="SCX50321.1"/>
    </source>
</evidence>
<proteinExistence type="predicted"/>
<sequence>MRFASLTVVALGVLGFGAGLLWVWLAPRAQFTVTSADGGLEVVGGGLVDPELFMADDGVYVLLMAGLGLIAGLAVWSRSARRGVVALVGLALGMVVASVSAMQLGSLLGRPPSDEQLSTVGAVVTTALDLNMLAALAVGPFVAVLVQVVAAVVAGRDDLGRPGTDLVPVAEPAVAQAPAPSGVVAQARPAGPTIQE</sequence>
<evidence type="ECO:0008006" key="4">
    <source>
        <dbReference type="Google" id="ProtNLM"/>
    </source>
</evidence>
<keyword evidence="1" id="KW-1133">Transmembrane helix</keyword>
<evidence type="ECO:0000256" key="1">
    <source>
        <dbReference type="SAM" id="Phobius"/>
    </source>
</evidence>
<dbReference type="EMBL" id="FMUH01000003">
    <property type="protein sequence ID" value="SCX50321.1"/>
    <property type="molecule type" value="Genomic_DNA"/>
</dbReference>
<dbReference type="STRING" id="1960309.SAMN03159343_2387"/>
<dbReference type="AlphaFoldDB" id="A0A1G4YA37"/>
<keyword evidence="1" id="KW-0812">Transmembrane</keyword>
<accession>A0A1G4YA37</accession>
<name>A0A1G4YA37_9ACTN</name>
<organism evidence="2 3">
    <name type="scientific">Klenkia marina</name>
    <dbReference type="NCBI Taxonomy" id="1960309"/>
    <lineage>
        <taxon>Bacteria</taxon>
        <taxon>Bacillati</taxon>
        <taxon>Actinomycetota</taxon>
        <taxon>Actinomycetes</taxon>
        <taxon>Geodermatophilales</taxon>
        <taxon>Geodermatophilaceae</taxon>
        <taxon>Klenkia</taxon>
    </lineage>
</organism>
<feature type="transmembrane region" description="Helical" evidence="1">
    <location>
        <begin position="132"/>
        <end position="154"/>
    </location>
</feature>
<keyword evidence="3" id="KW-1185">Reference proteome</keyword>
<feature type="transmembrane region" description="Helical" evidence="1">
    <location>
        <begin position="84"/>
        <end position="104"/>
    </location>
</feature>
<keyword evidence="1" id="KW-0472">Membrane</keyword>
<evidence type="ECO:0000313" key="3">
    <source>
        <dbReference type="Proteomes" id="UP000198981"/>
    </source>
</evidence>
<protein>
    <recommendedName>
        <fullName evidence="4">LPXTG-motif cell wall anchor domain-containing protein</fullName>
    </recommendedName>
</protein>
<dbReference type="Proteomes" id="UP000198981">
    <property type="component" value="Unassembled WGS sequence"/>
</dbReference>
<feature type="transmembrane region" description="Helical" evidence="1">
    <location>
        <begin position="59"/>
        <end position="77"/>
    </location>
</feature>